<feature type="domain" description="Antitoxin SocA-like Panacea" evidence="1">
    <location>
        <begin position="28"/>
        <end position="132"/>
    </location>
</feature>
<proteinExistence type="predicted"/>
<evidence type="ECO:0000313" key="3">
    <source>
        <dbReference type="Proteomes" id="UP001231915"/>
    </source>
</evidence>
<dbReference type="InterPro" id="IPR025272">
    <property type="entry name" value="SocA_Panacea"/>
</dbReference>
<dbReference type="EMBL" id="JASJUT010000021">
    <property type="protein sequence ID" value="MDK2598654.1"/>
    <property type="molecule type" value="Genomic_DNA"/>
</dbReference>
<dbReference type="RefSeq" id="WP_284138913.1">
    <property type="nucleotide sequence ID" value="NZ_JASJUT010000021.1"/>
</dbReference>
<evidence type="ECO:0000259" key="1">
    <source>
        <dbReference type="Pfam" id="PF13274"/>
    </source>
</evidence>
<sequence>MSYPAKVIANAFLEKAQKTGEQLTPMKLQKLIYYAHGWYLAIQGKPLIDEYLEAWNYGPVVNSVYIEFRCFGSAPITKLATQYDQVRAQYIVPMPFEHDHELHNLVDSIWQNYGQYSALELSEMTHYKGAPWDTVKSDNPTMRNVQIPNEVIESYFSDLLRPVHAV</sequence>
<comment type="caution">
    <text evidence="2">The sequence shown here is derived from an EMBL/GenBank/DDBJ whole genome shotgun (WGS) entry which is preliminary data.</text>
</comment>
<organism evidence="2 3">
    <name type="scientific">Pseudoalteromonas obscura</name>
    <dbReference type="NCBI Taxonomy" id="3048491"/>
    <lineage>
        <taxon>Bacteria</taxon>
        <taxon>Pseudomonadati</taxon>
        <taxon>Pseudomonadota</taxon>
        <taxon>Gammaproteobacteria</taxon>
        <taxon>Alteromonadales</taxon>
        <taxon>Pseudoalteromonadaceae</taxon>
        <taxon>Pseudoalteromonas</taxon>
    </lineage>
</organism>
<keyword evidence="3" id="KW-1185">Reference proteome</keyword>
<gene>
    <name evidence="2" type="ORF">QNM18_26730</name>
</gene>
<dbReference type="Pfam" id="PF13274">
    <property type="entry name" value="SocA_Panacea"/>
    <property type="match status" value="1"/>
</dbReference>
<accession>A0ABT7EUC4</accession>
<protein>
    <submittedName>
        <fullName evidence="2">DUF4065 domain-containing protein</fullName>
    </submittedName>
</protein>
<evidence type="ECO:0000313" key="2">
    <source>
        <dbReference type="EMBL" id="MDK2598654.1"/>
    </source>
</evidence>
<reference evidence="2 3" key="1">
    <citation type="submission" date="2023-05" db="EMBL/GenBank/DDBJ databases">
        <title>Pseudoalteromonas ardens sp. nov., Pseudoalteromonas obscura sp. nov., and Pseudoalteromonas umbrosa sp. nov., isolated from the coral Montipora capitata.</title>
        <authorList>
            <person name="Thomas E.M."/>
            <person name="Smith E.M."/>
            <person name="Papke E."/>
            <person name="Shlafstein M.D."/>
            <person name="Oline D.K."/>
            <person name="Videau P."/>
            <person name="Saw J.H."/>
            <person name="Strangman W.K."/>
            <person name="Ushijima B."/>
        </authorList>
    </citation>
    <scope>NUCLEOTIDE SEQUENCE [LARGE SCALE GENOMIC DNA]</scope>
    <source>
        <strain evidence="2 3">P94</strain>
    </source>
</reference>
<dbReference type="Proteomes" id="UP001231915">
    <property type="component" value="Unassembled WGS sequence"/>
</dbReference>
<name>A0ABT7EUC4_9GAMM</name>